<organism evidence="1">
    <name type="scientific">marine sediment metagenome</name>
    <dbReference type="NCBI Taxonomy" id="412755"/>
    <lineage>
        <taxon>unclassified sequences</taxon>
        <taxon>metagenomes</taxon>
        <taxon>ecological metagenomes</taxon>
    </lineage>
</organism>
<evidence type="ECO:0000313" key="1">
    <source>
        <dbReference type="EMBL" id="GAF75258.1"/>
    </source>
</evidence>
<comment type="caution">
    <text evidence="1">The sequence shown here is derived from an EMBL/GenBank/DDBJ whole genome shotgun (WGS) entry which is preliminary data.</text>
</comment>
<dbReference type="AlphaFoldDB" id="X0S2F0"/>
<accession>X0S2F0</accession>
<gene>
    <name evidence="1" type="ORF">S01H1_05664</name>
</gene>
<sequence length="221" mass="24114">LAVWGVTSFALDLATIGGPPLAILGVRQTFEEGYHLPLRARVPEESLAPMLAGGLRALALALDALAQGKDRRVAIHRAIKQVTKAIPFEVGQLGQLGQPKLDRNLRSDAAQRIAKRKTHPPRKPHRVVNDDPKLNSTPFVWLTPEHSLPGIVTVGIIGENGLLKSNTLQNNGLSGNVIHPPDPRRAPFTIPPEMLERVFTVTYSGTETAEELRKILRALRA</sequence>
<name>X0S2F0_9ZZZZ</name>
<reference evidence="1" key="1">
    <citation type="journal article" date="2014" name="Front. Microbiol.">
        <title>High frequency of phylogenetically diverse reductive dehalogenase-homologous genes in deep subseafloor sedimentary metagenomes.</title>
        <authorList>
            <person name="Kawai M."/>
            <person name="Futagami T."/>
            <person name="Toyoda A."/>
            <person name="Takaki Y."/>
            <person name="Nishi S."/>
            <person name="Hori S."/>
            <person name="Arai W."/>
            <person name="Tsubouchi T."/>
            <person name="Morono Y."/>
            <person name="Uchiyama I."/>
            <person name="Ito T."/>
            <person name="Fujiyama A."/>
            <person name="Inagaki F."/>
            <person name="Takami H."/>
        </authorList>
    </citation>
    <scope>NUCLEOTIDE SEQUENCE</scope>
    <source>
        <strain evidence="1">Expedition CK06-06</strain>
    </source>
</reference>
<feature type="non-terminal residue" evidence="1">
    <location>
        <position position="1"/>
    </location>
</feature>
<dbReference type="EMBL" id="BARS01002949">
    <property type="protein sequence ID" value="GAF75258.1"/>
    <property type="molecule type" value="Genomic_DNA"/>
</dbReference>
<protein>
    <submittedName>
        <fullName evidence="1">Uncharacterized protein</fullName>
    </submittedName>
</protein>
<proteinExistence type="predicted"/>